<keyword evidence="2" id="KW-0547">Nucleotide-binding</keyword>
<dbReference type="SUPFAM" id="SSF54236">
    <property type="entry name" value="Ubiquitin-like"/>
    <property type="match status" value="1"/>
</dbReference>
<evidence type="ECO:0000313" key="8">
    <source>
        <dbReference type="Proteomes" id="UP000075714"/>
    </source>
</evidence>
<reference evidence="8" key="1">
    <citation type="journal article" date="2016" name="Nat. Commun.">
        <title>The Gonium pectorale genome demonstrates co-option of cell cycle regulation during the evolution of multicellularity.</title>
        <authorList>
            <person name="Hanschen E.R."/>
            <person name="Marriage T.N."/>
            <person name="Ferris P.J."/>
            <person name="Hamaji T."/>
            <person name="Toyoda A."/>
            <person name="Fujiyama A."/>
            <person name="Neme R."/>
            <person name="Noguchi H."/>
            <person name="Minakuchi Y."/>
            <person name="Suzuki M."/>
            <person name="Kawai-Toyooka H."/>
            <person name="Smith D.R."/>
            <person name="Sparks H."/>
            <person name="Anderson J."/>
            <person name="Bakaric R."/>
            <person name="Luria V."/>
            <person name="Karger A."/>
            <person name="Kirschner M.W."/>
            <person name="Durand P.M."/>
            <person name="Michod R.E."/>
            <person name="Nozaki H."/>
            <person name="Olson B.J."/>
        </authorList>
    </citation>
    <scope>NUCLEOTIDE SEQUENCE [LARGE SCALE GENOMIC DNA]</scope>
    <source>
        <strain evidence="8">NIES-2863</strain>
    </source>
</reference>
<dbReference type="InterPro" id="IPR029071">
    <property type="entry name" value="Ubiquitin-like_domsf"/>
</dbReference>
<evidence type="ECO:0000259" key="5">
    <source>
        <dbReference type="PROSITE" id="PS50011"/>
    </source>
</evidence>
<evidence type="ECO:0000256" key="1">
    <source>
        <dbReference type="ARBA" id="ARBA00022679"/>
    </source>
</evidence>
<dbReference type="EMBL" id="LSYV01000088">
    <property type="protein sequence ID" value="KXZ43568.1"/>
    <property type="molecule type" value="Genomic_DNA"/>
</dbReference>
<dbReference type="PANTHER" id="PTHR43289">
    <property type="entry name" value="MITOGEN-ACTIVATED PROTEIN KINASE KINASE KINASE 20-RELATED"/>
    <property type="match status" value="1"/>
</dbReference>
<accession>A0A150G155</accession>
<keyword evidence="4" id="KW-0067">ATP-binding</keyword>
<dbReference type="SMART" id="SM00213">
    <property type="entry name" value="UBQ"/>
    <property type="match status" value="1"/>
</dbReference>
<dbReference type="AlphaFoldDB" id="A0A150G155"/>
<evidence type="ECO:0000259" key="6">
    <source>
        <dbReference type="PROSITE" id="PS50053"/>
    </source>
</evidence>
<organism evidence="7 8">
    <name type="scientific">Gonium pectorale</name>
    <name type="common">Green alga</name>
    <dbReference type="NCBI Taxonomy" id="33097"/>
    <lineage>
        <taxon>Eukaryota</taxon>
        <taxon>Viridiplantae</taxon>
        <taxon>Chlorophyta</taxon>
        <taxon>core chlorophytes</taxon>
        <taxon>Chlorophyceae</taxon>
        <taxon>CS clade</taxon>
        <taxon>Chlamydomonadales</taxon>
        <taxon>Volvocaceae</taxon>
        <taxon>Gonium</taxon>
    </lineage>
</organism>
<keyword evidence="8" id="KW-1185">Reference proteome</keyword>
<dbReference type="OrthoDB" id="552305at2759"/>
<dbReference type="Pfam" id="PF00069">
    <property type="entry name" value="Pkinase"/>
    <property type="match status" value="1"/>
</dbReference>
<gene>
    <name evidence="7" type="ORF">GPECTOR_87g431</name>
</gene>
<dbReference type="Proteomes" id="UP000075714">
    <property type="component" value="Unassembled WGS sequence"/>
</dbReference>
<dbReference type="CDD" id="cd14014">
    <property type="entry name" value="STKc_PknB_like"/>
    <property type="match status" value="1"/>
</dbReference>
<dbReference type="InterPro" id="IPR000719">
    <property type="entry name" value="Prot_kinase_dom"/>
</dbReference>
<name>A0A150G155_GONPE</name>
<feature type="domain" description="Protein kinase" evidence="5">
    <location>
        <begin position="1"/>
        <end position="259"/>
    </location>
</feature>
<dbReference type="InterPro" id="IPR000626">
    <property type="entry name" value="Ubiquitin-like_dom"/>
</dbReference>
<dbReference type="InterPro" id="IPR011009">
    <property type="entry name" value="Kinase-like_dom_sf"/>
</dbReference>
<keyword evidence="1" id="KW-0808">Transferase</keyword>
<evidence type="ECO:0000256" key="2">
    <source>
        <dbReference type="ARBA" id="ARBA00022741"/>
    </source>
</evidence>
<evidence type="ECO:0000256" key="3">
    <source>
        <dbReference type="ARBA" id="ARBA00022777"/>
    </source>
</evidence>
<sequence length="508" mass="55464">MVFVIYKIQEHRIAHTSEEPASNHLGPVAAWSEDAVVVRALPVSGDGSADASLLRELELLVRVCGNCRHVATLYGLTREDGRLALVMRRYPRSLAQELQAAGRMPPGRVLRLAQELLQALADLHAHGVVAGRLKPDNVLLDEEGRAWLADVGLPRAAAAAAAGDFAYMAPEQFSAAGQAVYLTPQTDMWALGATLLHALTGTPPWQGLGFGQVGLYGRSPNLPPDVPSELGAILQRCLDPVSRTRFYADHALYRVNQAITDAQGLVMASEPQAREPSQASGEQGSRLELAFVPDVATVVLPVHLVTGLQVSAVVAQSLLLVDTRQPKPLVRVVVHGVEDRPTGLELELEVDFTWTAEQFEDAVQRSWPQQQRLFLGDADGGARWTPWQPLLGAVGGSDPLHLHPVPLPDTQVYVKLSSGRTFTIDASLEWTVHDLMRAIYEEEGIPTDQQFLIHNRERLQAEWRLRDRGVEAWGTLFLALYLRGGKPVPCVSPAEPIAAAVRQQVCCH</sequence>
<dbReference type="Gene3D" id="1.10.510.10">
    <property type="entry name" value="Transferase(Phosphotransferase) domain 1"/>
    <property type="match status" value="1"/>
</dbReference>
<dbReference type="GO" id="GO:0004674">
    <property type="term" value="F:protein serine/threonine kinase activity"/>
    <property type="evidence" value="ECO:0007669"/>
    <property type="project" value="TreeGrafter"/>
</dbReference>
<evidence type="ECO:0000256" key="4">
    <source>
        <dbReference type="ARBA" id="ARBA00022840"/>
    </source>
</evidence>
<evidence type="ECO:0008006" key="9">
    <source>
        <dbReference type="Google" id="ProtNLM"/>
    </source>
</evidence>
<protein>
    <recommendedName>
        <fullName evidence="9">Protein kinase domain-containing protein</fullName>
    </recommendedName>
</protein>
<proteinExistence type="predicted"/>
<dbReference type="PROSITE" id="PS50053">
    <property type="entry name" value="UBIQUITIN_2"/>
    <property type="match status" value="1"/>
</dbReference>
<dbReference type="GO" id="GO:0005524">
    <property type="term" value="F:ATP binding"/>
    <property type="evidence" value="ECO:0007669"/>
    <property type="project" value="UniProtKB-KW"/>
</dbReference>
<keyword evidence="3" id="KW-0418">Kinase</keyword>
<dbReference type="STRING" id="33097.A0A150G155"/>
<feature type="domain" description="Ubiquitin-like" evidence="6">
    <location>
        <begin position="410"/>
        <end position="485"/>
    </location>
</feature>
<dbReference type="SMART" id="SM00220">
    <property type="entry name" value="S_TKc"/>
    <property type="match status" value="1"/>
</dbReference>
<comment type="caution">
    <text evidence="7">The sequence shown here is derived from an EMBL/GenBank/DDBJ whole genome shotgun (WGS) entry which is preliminary data.</text>
</comment>
<dbReference type="Gene3D" id="3.10.20.90">
    <property type="entry name" value="Phosphatidylinositol 3-kinase Catalytic Subunit, Chain A, domain 1"/>
    <property type="match status" value="1"/>
</dbReference>
<dbReference type="Pfam" id="PF00240">
    <property type="entry name" value="ubiquitin"/>
    <property type="match status" value="1"/>
</dbReference>
<dbReference type="SUPFAM" id="SSF56112">
    <property type="entry name" value="Protein kinase-like (PK-like)"/>
    <property type="match status" value="1"/>
</dbReference>
<evidence type="ECO:0000313" key="7">
    <source>
        <dbReference type="EMBL" id="KXZ43568.1"/>
    </source>
</evidence>
<dbReference type="PANTHER" id="PTHR43289:SF6">
    <property type="entry name" value="SERINE_THREONINE-PROTEIN KINASE NEKL-3"/>
    <property type="match status" value="1"/>
</dbReference>
<dbReference type="PROSITE" id="PS50011">
    <property type="entry name" value="PROTEIN_KINASE_DOM"/>
    <property type="match status" value="1"/>
</dbReference>